<comment type="similarity">
    <text evidence="1">Belongs to the eukaryotic ribosomal protein eL43 family.</text>
</comment>
<keyword evidence="2 5" id="KW-0689">Ribosomal protein</keyword>
<dbReference type="EMBL" id="JAGFMF010011828">
    <property type="protein sequence ID" value="KAG8511600.1"/>
    <property type="molecule type" value="Genomic_DNA"/>
</dbReference>
<protein>
    <submittedName>
        <fullName evidence="5">60S ribosomal protein L37a</fullName>
    </submittedName>
</protein>
<reference evidence="5" key="1">
    <citation type="journal article" date="2021" name="Evol. Appl.">
        <title>The genome of the Pyrenean desman and the effects of bottlenecks and inbreeding on the genomic landscape of an endangered species.</title>
        <authorList>
            <person name="Escoda L."/>
            <person name="Castresana J."/>
        </authorList>
    </citation>
    <scope>NUCLEOTIDE SEQUENCE</scope>
    <source>
        <strain evidence="5">IBE-C5619</strain>
    </source>
</reference>
<evidence type="ECO:0000313" key="6">
    <source>
        <dbReference type="Proteomes" id="UP000700334"/>
    </source>
</evidence>
<dbReference type="GO" id="GO:0022625">
    <property type="term" value="C:cytosolic large ribosomal subunit"/>
    <property type="evidence" value="ECO:0007669"/>
    <property type="project" value="TreeGrafter"/>
</dbReference>
<evidence type="ECO:0000256" key="1">
    <source>
        <dbReference type="ARBA" id="ARBA00008672"/>
    </source>
</evidence>
<gene>
    <name evidence="5" type="ORF">J0S82_004987</name>
</gene>
<feature type="region of interest" description="Disordered" evidence="4">
    <location>
        <begin position="1"/>
        <end position="83"/>
    </location>
</feature>
<dbReference type="SUPFAM" id="SSF57829">
    <property type="entry name" value="Zn-binding ribosomal proteins"/>
    <property type="match status" value="1"/>
</dbReference>
<proteinExistence type="inferred from homology"/>
<evidence type="ECO:0000313" key="5">
    <source>
        <dbReference type="EMBL" id="KAG8511600.1"/>
    </source>
</evidence>
<evidence type="ECO:0000256" key="2">
    <source>
        <dbReference type="ARBA" id="ARBA00022980"/>
    </source>
</evidence>
<evidence type="ECO:0000256" key="3">
    <source>
        <dbReference type="ARBA" id="ARBA00023274"/>
    </source>
</evidence>
<accession>A0A8J6A6I7</accession>
<dbReference type="Gene3D" id="2.20.25.30">
    <property type="match status" value="1"/>
</dbReference>
<dbReference type="InterPro" id="IPR002674">
    <property type="entry name" value="Ribosomal_eL43"/>
</dbReference>
<keyword evidence="3" id="KW-0687">Ribonucleoprotein</keyword>
<comment type="caution">
    <text evidence="5">The sequence shown here is derived from an EMBL/GenBank/DDBJ whole genome shotgun (WGS) entry which is preliminary data.</text>
</comment>
<dbReference type="InterPro" id="IPR011331">
    <property type="entry name" value="Ribosomal_eL37/eL43"/>
</dbReference>
<dbReference type="Pfam" id="PF01780">
    <property type="entry name" value="Ribosomal_L37ae"/>
    <property type="match status" value="1"/>
</dbReference>
<dbReference type="PANTHER" id="PTHR48160:SF1">
    <property type="entry name" value="LARGE RIBOSOMAL SUBUNIT PROTEIN EL43"/>
    <property type="match status" value="1"/>
</dbReference>
<dbReference type="AlphaFoldDB" id="A0A8J6A6I7"/>
<dbReference type="Proteomes" id="UP000700334">
    <property type="component" value="Unassembled WGS sequence"/>
</dbReference>
<dbReference type="PANTHER" id="PTHR48160">
    <property type="entry name" value="LARGE RIBOSOMAL SUBUNIT PROTEIN EL43"/>
    <property type="match status" value="1"/>
</dbReference>
<dbReference type="GO" id="GO:0006412">
    <property type="term" value="P:translation"/>
    <property type="evidence" value="ECO:0007669"/>
    <property type="project" value="InterPro"/>
</dbReference>
<organism evidence="5 6">
    <name type="scientific">Galemys pyrenaicus</name>
    <name type="common">Iberian desman</name>
    <name type="synonym">Pyrenean desman</name>
    <dbReference type="NCBI Taxonomy" id="202257"/>
    <lineage>
        <taxon>Eukaryota</taxon>
        <taxon>Metazoa</taxon>
        <taxon>Chordata</taxon>
        <taxon>Craniata</taxon>
        <taxon>Vertebrata</taxon>
        <taxon>Euteleostomi</taxon>
        <taxon>Mammalia</taxon>
        <taxon>Eutheria</taxon>
        <taxon>Laurasiatheria</taxon>
        <taxon>Eulipotyphla</taxon>
        <taxon>Talpidae</taxon>
        <taxon>Galemys</taxon>
    </lineage>
</organism>
<evidence type="ECO:0000256" key="4">
    <source>
        <dbReference type="SAM" id="MobiDB-lite"/>
    </source>
</evidence>
<dbReference type="GO" id="GO:0003735">
    <property type="term" value="F:structural constituent of ribosome"/>
    <property type="evidence" value="ECO:0007669"/>
    <property type="project" value="InterPro"/>
</dbReference>
<keyword evidence="6" id="KW-1185">Reference proteome</keyword>
<sequence>MVRGVLSRARLRAGAWTPPEPGGARREWPLPRSSGRSSPEPASREVPGDGACAADDGQEGEGPGEGPRRGGGPDEGGPARAEAFQREFCFRERRKMVRKFEISQHTKYTGFLSGKTNMKRRAVGTCPCASCVQVVIGGTWTYAITVKSAIRGLMDLKDQ</sequence>
<name>A0A8J6A6I7_GALPY</name>
<dbReference type="InterPro" id="IPR011332">
    <property type="entry name" value="Ribosomal_zn-bd"/>
</dbReference>